<name>A0AAW0DKX1_9AGAR</name>
<keyword evidence="1" id="KW-0175">Coiled coil</keyword>
<keyword evidence="4" id="KW-1185">Reference proteome</keyword>
<protein>
    <submittedName>
        <fullName evidence="3">Uncharacterized protein</fullName>
    </submittedName>
</protein>
<feature type="compositionally biased region" description="Low complexity" evidence="2">
    <location>
        <begin position="132"/>
        <end position="144"/>
    </location>
</feature>
<feature type="compositionally biased region" description="Basic residues" evidence="2">
    <location>
        <begin position="447"/>
        <end position="459"/>
    </location>
</feature>
<feature type="compositionally biased region" description="Polar residues" evidence="2">
    <location>
        <begin position="162"/>
        <end position="173"/>
    </location>
</feature>
<reference evidence="3 4" key="1">
    <citation type="submission" date="2024-01" db="EMBL/GenBank/DDBJ databases">
        <title>A draft genome for a cacao thread blight-causing isolate of Paramarasmius palmivorus.</title>
        <authorList>
            <person name="Baruah I.K."/>
            <person name="Bukari Y."/>
            <person name="Amoako-Attah I."/>
            <person name="Meinhardt L.W."/>
            <person name="Bailey B.A."/>
            <person name="Cohen S.P."/>
        </authorList>
    </citation>
    <scope>NUCLEOTIDE SEQUENCE [LARGE SCALE GENOMIC DNA]</scope>
    <source>
        <strain evidence="3 4">GH-12</strain>
    </source>
</reference>
<comment type="caution">
    <text evidence="3">The sequence shown here is derived from an EMBL/GenBank/DDBJ whole genome shotgun (WGS) entry which is preliminary data.</text>
</comment>
<evidence type="ECO:0000256" key="2">
    <source>
        <dbReference type="SAM" id="MobiDB-lite"/>
    </source>
</evidence>
<sequence>MSSEPISQSVPESDTPNTLDSTVQYETFSRGPSEEPSALSEDIAEVSQKKKKKKKPKKSATAKAKEAAEKAAKAAAEANKPAVLCISRNKHWKYISSYHGPWLQLPLELLESLLLLNLDPATLAPSELQNHIPTSISSSSTPTSYNKSRQKDKARDRGFHALSSNDGAGTFTNPNGLSVNISANNAFPLPPPLPSPEPGKAAPPPIDPGVFRNVTSIRRLIDEAAELSVRASSGLSAAELGSMRSSGSGAFGYGGGMGLGLNGNGYGAWNAAQTLGINPMGNGGGGRNVAMSAMRIHRLRALAVQKLAQAYKADEIASSVMVMQGGSVFDDVAEKVLKVDPNDADARYVHFFHEKIPSRQLAESTNTQLLDELIRAQPQRLELYRTRGIVHCFRDEYPQATKDFTFALKEARAARKAKMSHVHGDSVGTTKGTGGKSGKTKGDGKGGKGKGGKKKKNAHKQNGSSFPTGVDDIDDDGGDSNMLGPDTTPTPSAQQATPAQHPSTLEDAPDPLEPQLLFLRGAAYLSHAVHLIETAVLELEGVVKAPTLDGAELRLCYLEDGKYGGVEVGNPDGPLGKSGGEKVRRYREVLAESKHGKRTGFREKVEGLLRKSLRDHERFLSHFDTLESGPPPLGMANLRKKRNEEYITVHDPDTIIKEGQVELLSQTECAFYISESIRPGNHNSMPSSPGSPYSPTCGSYFPEPQSSNAMFTTYHPLLVESHFSILLCLLLLGDFATILPTFARTATLVDGLEGYPIFLPPRSMAQAEFIEVLERLAGGWSHGCKMSWAERARLRMERAVNEDRLIEGGSIVEATDEEQTTPTLGTTHHLHASLGESSSSSSSSLVATPSRSNTPVSGTTDSYTGAWVEPRQDAVEALECARILLAPVIARQRERVEKARVEKAEQAAERARAASAALVKARGSQEKGLIQANGNEAKQKKPVPINIPLHGPRVEVILAWMGAVHLPELEGGDIDGHVI</sequence>
<proteinExistence type="predicted"/>
<organism evidence="3 4">
    <name type="scientific">Paramarasmius palmivorus</name>
    <dbReference type="NCBI Taxonomy" id="297713"/>
    <lineage>
        <taxon>Eukaryota</taxon>
        <taxon>Fungi</taxon>
        <taxon>Dikarya</taxon>
        <taxon>Basidiomycota</taxon>
        <taxon>Agaricomycotina</taxon>
        <taxon>Agaricomycetes</taxon>
        <taxon>Agaricomycetidae</taxon>
        <taxon>Agaricales</taxon>
        <taxon>Marasmiineae</taxon>
        <taxon>Marasmiaceae</taxon>
        <taxon>Paramarasmius</taxon>
    </lineage>
</organism>
<feature type="compositionally biased region" description="Polar residues" evidence="2">
    <location>
        <begin position="1"/>
        <end position="27"/>
    </location>
</feature>
<feature type="compositionally biased region" description="Basic and acidic residues" evidence="2">
    <location>
        <begin position="149"/>
        <end position="159"/>
    </location>
</feature>
<dbReference type="EMBL" id="JAYKXP010000012">
    <property type="protein sequence ID" value="KAK7051636.1"/>
    <property type="molecule type" value="Genomic_DNA"/>
</dbReference>
<feature type="compositionally biased region" description="Basic residues" evidence="2">
    <location>
        <begin position="49"/>
        <end position="60"/>
    </location>
</feature>
<feature type="region of interest" description="Disordered" evidence="2">
    <location>
        <begin position="129"/>
        <end position="173"/>
    </location>
</feature>
<feature type="region of interest" description="Disordered" evidence="2">
    <location>
        <begin position="417"/>
        <end position="510"/>
    </location>
</feature>
<feature type="coiled-coil region" evidence="1">
    <location>
        <begin position="889"/>
        <end position="921"/>
    </location>
</feature>
<evidence type="ECO:0000313" key="4">
    <source>
        <dbReference type="Proteomes" id="UP001383192"/>
    </source>
</evidence>
<feature type="region of interest" description="Disordered" evidence="2">
    <location>
        <begin position="829"/>
        <end position="864"/>
    </location>
</feature>
<feature type="compositionally biased region" description="Low complexity" evidence="2">
    <location>
        <begin position="485"/>
        <end position="503"/>
    </location>
</feature>
<accession>A0AAW0DKX1</accession>
<dbReference type="AlphaFoldDB" id="A0AAW0DKX1"/>
<evidence type="ECO:0000313" key="3">
    <source>
        <dbReference type="EMBL" id="KAK7051636.1"/>
    </source>
</evidence>
<dbReference type="Proteomes" id="UP001383192">
    <property type="component" value="Unassembled WGS sequence"/>
</dbReference>
<feature type="region of interest" description="Disordered" evidence="2">
    <location>
        <begin position="1"/>
        <end position="65"/>
    </location>
</feature>
<evidence type="ECO:0000256" key="1">
    <source>
        <dbReference type="SAM" id="Coils"/>
    </source>
</evidence>
<gene>
    <name evidence="3" type="ORF">VNI00_004615</name>
</gene>
<feature type="compositionally biased region" description="Polar residues" evidence="2">
    <location>
        <begin position="845"/>
        <end position="863"/>
    </location>
</feature>